<feature type="compositionally biased region" description="Low complexity" evidence="1">
    <location>
        <begin position="129"/>
        <end position="144"/>
    </location>
</feature>
<evidence type="ECO:0000256" key="1">
    <source>
        <dbReference type="SAM" id="MobiDB-lite"/>
    </source>
</evidence>
<dbReference type="GO" id="GO:0007064">
    <property type="term" value="P:mitotic sister chromatid cohesion"/>
    <property type="evidence" value="ECO:0007669"/>
    <property type="project" value="InterPro"/>
</dbReference>
<dbReference type="Pfam" id="PF09696">
    <property type="entry name" value="Ctf8"/>
    <property type="match status" value="1"/>
</dbReference>
<dbReference type="PANTHER" id="PTHR47475">
    <property type="entry name" value="CHROMOSOME TRANSMISSION FIDELITY PROTEIN 8"/>
    <property type="match status" value="1"/>
</dbReference>
<accession>A0AAN7YWI8</accession>
<feature type="region of interest" description="Disordered" evidence="1">
    <location>
        <begin position="79"/>
        <end position="98"/>
    </location>
</feature>
<dbReference type="Proteomes" id="UP001344447">
    <property type="component" value="Unassembled WGS sequence"/>
</dbReference>
<dbReference type="AlphaFoldDB" id="A0AAN7YWI8"/>
<comment type="caution">
    <text evidence="2">The sequence shown here is derived from an EMBL/GenBank/DDBJ whole genome shotgun (WGS) entry which is preliminary data.</text>
</comment>
<evidence type="ECO:0000313" key="2">
    <source>
        <dbReference type="EMBL" id="KAK5578662.1"/>
    </source>
</evidence>
<proteinExistence type="predicted"/>
<evidence type="ECO:0000313" key="3">
    <source>
        <dbReference type="Proteomes" id="UP001344447"/>
    </source>
</evidence>
<dbReference type="EMBL" id="JAVFKY010000003">
    <property type="protein sequence ID" value="KAK5578662.1"/>
    <property type="molecule type" value="Genomic_DNA"/>
</dbReference>
<sequence length="161" mass="18184">MQIFIKESTNKQEWFIIDLQGHLEYSGELKNETLGTLAKKPNTKDDFTFQIGSTLLAGKRVPLKKPLLVMKKIKLNNNDKMTDDYENDKKENEKDSEVEYSIEGICNDKIQFTTRPTTFIPQSSVVYGSPTHKSPSSSPKTNSPAKISPTSSPIKNPQFNN</sequence>
<protein>
    <submittedName>
        <fullName evidence="2">Uncharacterized protein</fullName>
    </submittedName>
</protein>
<feature type="compositionally biased region" description="Basic and acidic residues" evidence="1">
    <location>
        <begin position="80"/>
        <end position="97"/>
    </location>
</feature>
<keyword evidence="3" id="KW-1185">Reference proteome</keyword>
<organism evidence="2 3">
    <name type="scientific">Dictyostelium firmibasis</name>
    <dbReference type="NCBI Taxonomy" id="79012"/>
    <lineage>
        <taxon>Eukaryota</taxon>
        <taxon>Amoebozoa</taxon>
        <taxon>Evosea</taxon>
        <taxon>Eumycetozoa</taxon>
        <taxon>Dictyostelia</taxon>
        <taxon>Dictyosteliales</taxon>
        <taxon>Dictyosteliaceae</taxon>
        <taxon>Dictyostelium</taxon>
    </lineage>
</organism>
<feature type="compositionally biased region" description="Polar residues" evidence="1">
    <location>
        <begin position="148"/>
        <end position="161"/>
    </location>
</feature>
<dbReference type="GO" id="GO:0031390">
    <property type="term" value="C:Ctf18 RFC-like complex"/>
    <property type="evidence" value="ECO:0007669"/>
    <property type="project" value="InterPro"/>
</dbReference>
<reference evidence="2 3" key="1">
    <citation type="submission" date="2023-11" db="EMBL/GenBank/DDBJ databases">
        <title>Dfirmibasis_genome.</title>
        <authorList>
            <person name="Edelbroek B."/>
            <person name="Kjellin J."/>
            <person name="Jerlstrom-Hultqvist J."/>
            <person name="Soderbom F."/>
        </authorList>
    </citation>
    <scope>NUCLEOTIDE SEQUENCE [LARGE SCALE GENOMIC DNA]</scope>
    <source>
        <strain evidence="2 3">TNS-C-14</strain>
    </source>
</reference>
<dbReference type="InterPro" id="IPR018607">
    <property type="entry name" value="Ctf8"/>
</dbReference>
<name>A0AAN7YWI8_9MYCE</name>
<gene>
    <name evidence="2" type="ORF">RB653_008335</name>
</gene>
<feature type="region of interest" description="Disordered" evidence="1">
    <location>
        <begin position="121"/>
        <end position="161"/>
    </location>
</feature>
<dbReference type="PANTHER" id="PTHR47475:SF2">
    <property type="entry name" value="CHROMOSOME TRANSMISSION FIDELITY PROTEIN 8"/>
    <property type="match status" value="1"/>
</dbReference>